<dbReference type="AlphaFoldDB" id="A0A7W7ZTV8"/>
<dbReference type="PANTHER" id="PTHR34068:SF2">
    <property type="entry name" value="UPF0145 PROTEIN SCO3412"/>
    <property type="match status" value="1"/>
</dbReference>
<protein>
    <recommendedName>
        <fullName evidence="2">UPF0145 protein HDF15_003564</fullName>
    </recommendedName>
</protein>
<organism evidence="3 4">
    <name type="scientific">Granulicella mallensis</name>
    <dbReference type="NCBI Taxonomy" id="940614"/>
    <lineage>
        <taxon>Bacteria</taxon>
        <taxon>Pseudomonadati</taxon>
        <taxon>Acidobacteriota</taxon>
        <taxon>Terriglobia</taxon>
        <taxon>Terriglobales</taxon>
        <taxon>Acidobacteriaceae</taxon>
        <taxon>Granulicella</taxon>
    </lineage>
</organism>
<dbReference type="HAMAP" id="MF_00338">
    <property type="entry name" value="UPF0145"/>
    <property type="match status" value="1"/>
</dbReference>
<comment type="caution">
    <text evidence="3">The sequence shown here is derived from an EMBL/GenBank/DDBJ whole genome shotgun (WGS) entry which is preliminary data.</text>
</comment>
<reference evidence="3 4" key="1">
    <citation type="submission" date="2020-08" db="EMBL/GenBank/DDBJ databases">
        <title>Genomic Encyclopedia of Type Strains, Phase IV (KMG-V): Genome sequencing to study the core and pangenomes of soil and plant-associated prokaryotes.</title>
        <authorList>
            <person name="Whitman W."/>
        </authorList>
    </citation>
    <scope>NUCLEOTIDE SEQUENCE [LARGE SCALE GENOMIC DNA]</scope>
    <source>
        <strain evidence="3 4">X5P3</strain>
    </source>
</reference>
<dbReference type="Gene3D" id="3.30.110.70">
    <property type="entry name" value="Hypothetical protein apc22750. Chain B"/>
    <property type="match status" value="1"/>
</dbReference>
<dbReference type="EMBL" id="JACHIO010000015">
    <property type="protein sequence ID" value="MBB5065201.1"/>
    <property type="molecule type" value="Genomic_DNA"/>
</dbReference>
<evidence type="ECO:0000256" key="1">
    <source>
        <dbReference type="ARBA" id="ARBA00010751"/>
    </source>
</evidence>
<evidence type="ECO:0000313" key="3">
    <source>
        <dbReference type="EMBL" id="MBB5065201.1"/>
    </source>
</evidence>
<proteinExistence type="inferred from homology"/>
<dbReference type="PANTHER" id="PTHR34068">
    <property type="entry name" value="UPF0145 PROTEIN YBJQ"/>
    <property type="match status" value="1"/>
</dbReference>
<accession>A0A7W7ZTV8</accession>
<comment type="similarity">
    <text evidence="1 2">Belongs to the UPF0145 family.</text>
</comment>
<dbReference type="OMA" id="WTEICAY"/>
<dbReference type="RefSeq" id="WP_014263853.1">
    <property type="nucleotide sequence ID" value="NZ_JACHIO010000015.1"/>
</dbReference>
<dbReference type="Pfam" id="PF01906">
    <property type="entry name" value="YbjQ_1"/>
    <property type="match status" value="1"/>
</dbReference>
<dbReference type="InterPro" id="IPR002765">
    <property type="entry name" value="UPF0145_YbjQ-like"/>
</dbReference>
<evidence type="ECO:0000313" key="4">
    <source>
        <dbReference type="Proteomes" id="UP000584867"/>
    </source>
</evidence>
<evidence type="ECO:0000256" key="2">
    <source>
        <dbReference type="HAMAP-Rule" id="MF_00338"/>
    </source>
</evidence>
<gene>
    <name evidence="3" type="ORF">HDF15_003564</name>
</gene>
<dbReference type="InterPro" id="IPR035439">
    <property type="entry name" value="UPF0145_dom_sf"/>
</dbReference>
<dbReference type="SUPFAM" id="SSF117782">
    <property type="entry name" value="YbjQ-like"/>
    <property type="match status" value="1"/>
</dbReference>
<sequence>MAAPNQPLPFSESMVTTALELPGYRIVENFGVVRGIVVRSRSVFGTIGASLQTIIGGDITLYTELCERTRADAFHRMMVHAAERGANAIVSTRYDANEIMQGVNEVLAYGTAVRVERIG</sequence>
<name>A0A7W7ZTV8_9BACT</name>
<dbReference type="Proteomes" id="UP000584867">
    <property type="component" value="Unassembled WGS sequence"/>
</dbReference>